<dbReference type="InterPro" id="IPR012337">
    <property type="entry name" value="RNaseH-like_sf"/>
</dbReference>
<dbReference type="Pfam" id="PF13456">
    <property type="entry name" value="RVT_3"/>
    <property type="match status" value="1"/>
</dbReference>
<dbReference type="SUPFAM" id="SSF53098">
    <property type="entry name" value="Ribonuclease H-like"/>
    <property type="match status" value="1"/>
</dbReference>
<keyword evidence="1" id="KW-0812">Transmembrane</keyword>
<dbReference type="EMBL" id="ASHM01044887">
    <property type="protein sequence ID" value="PNX83780.1"/>
    <property type="molecule type" value="Genomic_DNA"/>
</dbReference>
<dbReference type="InterPro" id="IPR036397">
    <property type="entry name" value="RNaseH_sf"/>
</dbReference>
<dbReference type="PANTHER" id="PTHR47074">
    <property type="entry name" value="BNAC02G40300D PROTEIN"/>
    <property type="match status" value="1"/>
</dbReference>
<accession>A0A2K3LZ25</accession>
<dbReference type="CDD" id="cd06222">
    <property type="entry name" value="RNase_H_like"/>
    <property type="match status" value="1"/>
</dbReference>
<comment type="caution">
    <text evidence="3">The sequence shown here is derived from an EMBL/GenBank/DDBJ whole genome shotgun (WGS) entry which is preliminary data.</text>
</comment>
<keyword evidence="1" id="KW-1133">Transmembrane helix</keyword>
<organism evidence="3 4">
    <name type="scientific">Trifolium pratense</name>
    <name type="common">Red clover</name>
    <dbReference type="NCBI Taxonomy" id="57577"/>
    <lineage>
        <taxon>Eukaryota</taxon>
        <taxon>Viridiplantae</taxon>
        <taxon>Streptophyta</taxon>
        <taxon>Embryophyta</taxon>
        <taxon>Tracheophyta</taxon>
        <taxon>Spermatophyta</taxon>
        <taxon>Magnoliopsida</taxon>
        <taxon>eudicotyledons</taxon>
        <taxon>Gunneridae</taxon>
        <taxon>Pentapetalae</taxon>
        <taxon>rosids</taxon>
        <taxon>fabids</taxon>
        <taxon>Fabales</taxon>
        <taxon>Fabaceae</taxon>
        <taxon>Papilionoideae</taxon>
        <taxon>50 kb inversion clade</taxon>
        <taxon>NPAAA clade</taxon>
        <taxon>Hologalegina</taxon>
        <taxon>IRL clade</taxon>
        <taxon>Trifolieae</taxon>
        <taxon>Trifolium</taxon>
    </lineage>
</organism>
<dbReference type="STRING" id="57577.A0A2K3LZ25"/>
<dbReference type="GO" id="GO:0005840">
    <property type="term" value="C:ribosome"/>
    <property type="evidence" value="ECO:0007669"/>
    <property type="project" value="UniProtKB-KW"/>
</dbReference>
<keyword evidence="3" id="KW-0687">Ribonucleoprotein</keyword>
<feature type="transmembrane region" description="Helical" evidence="1">
    <location>
        <begin position="12"/>
        <end position="33"/>
    </location>
</feature>
<reference evidence="3 4" key="1">
    <citation type="journal article" date="2014" name="Am. J. Bot.">
        <title>Genome assembly and annotation for red clover (Trifolium pratense; Fabaceae).</title>
        <authorList>
            <person name="Istvanek J."/>
            <person name="Jaros M."/>
            <person name="Krenek A."/>
            <person name="Repkova J."/>
        </authorList>
    </citation>
    <scope>NUCLEOTIDE SEQUENCE [LARGE SCALE GENOMIC DNA]</scope>
    <source>
        <strain evidence="4">cv. Tatra</strain>
        <tissue evidence="3">Young leaves</tissue>
    </source>
</reference>
<dbReference type="InterPro" id="IPR052929">
    <property type="entry name" value="RNase_H-like_EbsB-rel"/>
</dbReference>
<proteinExistence type="predicted"/>
<evidence type="ECO:0000313" key="3">
    <source>
        <dbReference type="EMBL" id="PNX83780.1"/>
    </source>
</evidence>
<name>A0A2K3LZ25_TRIPR</name>
<gene>
    <name evidence="3" type="ORF">L195_g039828</name>
</gene>
<dbReference type="Gene3D" id="3.30.420.10">
    <property type="entry name" value="Ribonuclease H-like superfamily/Ribonuclease H"/>
    <property type="match status" value="1"/>
</dbReference>
<sequence>VQMTISSRVFQPLYGVFGVAVMLSCGITNLSMLPELVYSQRTPFVTTIGVCFRDSSDTLVQAHTLYFPHVSPAVECEASTLLVALQIAVESGYAQVNFESDCQTVVNAITNSDAYDNELDTILTSCRSLISSNASYNLAFIRRQANRVVHNLARASIFQSSPGIFYYPPHCIDTIIRDEIN</sequence>
<dbReference type="AlphaFoldDB" id="A0A2K3LZ25"/>
<evidence type="ECO:0000256" key="1">
    <source>
        <dbReference type="SAM" id="Phobius"/>
    </source>
</evidence>
<protein>
    <submittedName>
        <fullName evidence="3">60S ribosomal protein l23</fullName>
    </submittedName>
</protein>
<evidence type="ECO:0000259" key="2">
    <source>
        <dbReference type="Pfam" id="PF13456"/>
    </source>
</evidence>
<keyword evidence="1" id="KW-0472">Membrane</keyword>
<dbReference type="InterPro" id="IPR044730">
    <property type="entry name" value="RNase_H-like_dom_plant"/>
</dbReference>
<feature type="non-terminal residue" evidence="3">
    <location>
        <position position="1"/>
    </location>
</feature>
<evidence type="ECO:0000313" key="4">
    <source>
        <dbReference type="Proteomes" id="UP000236291"/>
    </source>
</evidence>
<dbReference type="InterPro" id="IPR002156">
    <property type="entry name" value="RNaseH_domain"/>
</dbReference>
<reference evidence="3 4" key="2">
    <citation type="journal article" date="2017" name="Front. Plant Sci.">
        <title>Gene Classification and Mining of Molecular Markers Useful in Red Clover (Trifolium pratense) Breeding.</title>
        <authorList>
            <person name="Istvanek J."/>
            <person name="Dluhosova J."/>
            <person name="Dluhos P."/>
            <person name="Patkova L."/>
            <person name="Nedelnik J."/>
            <person name="Repkova J."/>
        </authorList>
    </citation>
    <scope>NUCLEOTIDE SEQUENCE [LARGE SCALE GENOMIC DNA]</scope>
    <source>
        <strain evidence="4">cv. Tatra</strain>
        <tissue evidence="3">Young leaves</tissue>
    </source>
</reference>
<dbReference type="Proteomes" id="UP000236291">
    <property type="component" value="Unassembled WGS sequence"/>
</dbReference>
<dbReference type="PANTHER" id="PTHR47074:SF48">
    <property type="entry name" value="POLYNUCLEOTIDYL TRANSFERASE, RIBONUCLEASE H-LIKE SUPERFAMILY PROTEIN"/>
    <property type="match status" value="1"/>
</dbReference>
<dbReference type="GO" id="GO:0003676">
    <property type="term" value="F:nucleic acid binding"/>
    <property type="evidence" value="ECO:0007669"/>
    <property type="project" value="InterPro"/>
</dbReference>
<feature type="domain" description="RNase H type-1" evidence="2">
    <location>
        <begin position="46"/>
        <end position="155"/>
    </location>
</feature>
<keyword evidence="3" id="KW-0689">Ribosomal protein</keyword>
<dbReference type="GO" id="GO:0004523">
    <property type="term" value="F:RNA-DNA hybrid ribonuclease activity"/>
    <property type="evidence" value="ECO:0007669"/>
    <property type="project" value="InterPro"/>
</dbReference>